<dbReference type="AntiFam" id="ANF00042">
    <property type="entry name" value="Antisense to RNaseP"/>
</dbReference>
<gene>
    <name evidence="2" type="ORF">A9E74_02353</name>
</gene>
<feature type="transmembrane region" description="Helical" evidence="1">
    <location>
        <begin position="49"/>
        <end position="66"/>
    </location>
</feature>
<keyword evidence="1" id="KW-1133">Transmembrane helix</keyword>
<dbReference type="AlphaFoldDB" id="A0A1E3GPF8"/>
<evidence type="ECO:0000256" key="1">
    <source>
        <dbReference type="SAM" id="Phobius"/>
    </source>
</evidence>
<dbReference type="AntiFam" id="ANF00041">
    <property type="entry name" value="Antisense to RNaseP"/>
</dbReference>
<evidence type="ECO:0000313" key="2">
    <source>
        <dbReference type="EMBL" id="ODN65929.1"/>
    </source>
</evidence>
<reference evidence="2 3" key="1">
    <citation type="submission" date="2016-07" db="EMBL/GenBank/DDBJ databases">
        <title>Draft Genome Sequence of Methylophaga muralis Bur 1.</title>
        <authorList>
            <person name="Vasilenko O.V."/>
            <person name="Doronina N.V."/>
            <person name="Shmareva M.N."/>
            <person name="Tarlachkov S.V."/>
            <person name="Mustakhimov I."/>
            <person name="Trotsenko Y.A."/>
        </authorList>
    </citation>
    <scope>NUCLEOTIDE SEQUENCE [LARGE SCALE GENOMIC DNA]</scope>
    <source>
        <strain evidence="2 3">Bur 1</strain>
    </source>
</reference>
<protein>
    <submittedName>
        <fullName evidence="2">Uncharacterized protein</fullName>
    </submittedName>
</protein>
<evidence type="ECO:0000313" key="3">
    <source>
        <dbReference type="Proteomes" id="UP000094379"/>
    </source>
</evidence>
<organism evidence="2 3">
    <name type="scientific">Methylophaga muralis</name>
    <dbReference type="NCBI Taxonomy" id="291169"/>
    <lineage>
        <taxon>Bacteria</taxon>
        <taxon>Pseudomonadati</taxon>
        <taxon>Pseudomonadota</taxon>
        <taxon>Gammaproteobacteria</taxon>
        <taxon>Thiotrichales</taxon>
        <taxon>Piscirickettsiaceae</taxon>
        <taxon>Methylophaga</taxon>
    </lineage>
</organism>
<dbReference type="EMBL" id="MCRI01000034">
    <property type="protein sequence ID" value="ODN65929.1"/>
    <property type="molecule type" value="Genomic_DNA"/>
</dbReference>
<proteinExistence type="predicted"/>
<dbReference type="PATRIC" id="fig|291169.3.peg.2370"/>
<comment type="caution">
    <text evidence="2">The sequence shown here is derived from an EMBL/GenBank/DDBJ whole genome shotgun (WGS) entry which is preliminary data.</text>
</comment>
<accession>A0A1E3GPF8</accession>
<keyword evidence="3" id="KW-1185">Reference proteome</keyword>
<dbReference type="Proteomes" id="UP000094379">
    <property type="component" value="Unassembled WGS sequence"/>
</dbReference>
<keyword evidence="1" id="KW-0812">Transmembrane</keyword>
<sequence>MIQNHKYKFEMADKPGSVVDNHSSGTDVTICLKQPTREPCGPHVMPKHLFLYLVLLLVGFTMPLLLPEARCALTAPFHPYLKIHSGGLLSVALAVDLRPPGVTWHLTLWSPDFPHSESLRTSSAIVWPSQWAILPEQLYFC</sequence>
<name>A0A1E3GPF8_9GAMM</name>
<keyword evidence="1" id="KW-0472">Membrane</keyword>